<dbReference type="AlphaFoldDB" id="A0A955KWH8"/>
<dbReference type="GO" id="GO:0016787">
    <property type="term" value="F:hydrolase activity"/>
    <property type="evidence" value="ECO:0007669"/>
    <property type="project" value="UniProtKB-KW"/>
</dbReference>
<dbReference type="InterPro" id="IPR050698">
    <property type="entry name" value="MBL"/>
</dbReference>
<reference evidence="4" key="2">
    <citation type="journal article" date="2021" name="Microbiome">
        <title>Successional dynamics and alternative stable states in a saline activated sludge microbial community over 9 years.</title>
        <authorList>
            <person name="Wang Y."/>
            <person name="Ye J."/>
            <person name="Ju F."/>
            <person name="Liu L."/>
            <person name="Boyd J.A."/>
            <person name="Deng Y."/>
            <person name="Parks D.H."/>
            <person name="Jiang X."/>
            <person name="Yin X."/>
            <person name="Woodcroft B.J."/>
            <person name="Tyson G.W."/>
            <person name="Hugenholtz P."/>
            <person name="Polz M.F."/>
            <person name="Zhang T."/>
        </authorList>
    </citation>
    <scope>NUCLEOTIDE SEQUENCE</scope>
    <source>
        <strain evidence="4">HKST-UBA17</strain>
    </source>
</reference>
<dbReference type="GO" id="GO:0004521">
    <property type="term" value="F:RNA endonuclease activity"/>
    <property type="evidence" value="ECO:0007669"/>
    <property type="project" value="TreeGrafter"/>
</dbReference>
<name>A0A955KWH8_9BACT</name>
<dbReference type="Proteomes" id="UP000741282">
    <property type="component" value="Unassembled WGS sequence"/>
</dbReference>
<evidence type="ECO:0000313" key="5">
    <source>
        <dbReference type="Proteomes" id="UP000741282"/>
    </source>
</evidence>
<protein>
    <submittedName>
        <fullName evidence="4">MBL fold metallo-hydrolase</fullName>
    </submittedName>
</protein>
<dbReference type="PANTHER" id="PTHR11203">
    <property type="entry name" value="CLEAVAGE AND POLYADENYLATION SPECIFICITY FACTOR FAMILY MEMBER"/>
    <property type="match status" value="1"/>
</dbReference>
<evidence type="ECO:0000256" key="1">
    <source>
        <dbReference type="ARBA" id="ARBA00022801"/>
    </source>
</evidence>
<dbReference type="SUPFAM" id="SSF56281">
    <property type="entry name" value="Metallo-hydrolase/oxidoreductase"/>
    <property type="match status" value="1"/>
</dbReference>
<gene>
    <name evidence="4" type="ORF">KC685_01745</name>
</gene>
<dbReference type="EMBL" id="JAGQLN010000005">
    <property type="protein sequence ID" value="MCA9376622.1"/>
    <property type="molecule type" value="Genomic_DNA"/>
</dbReference>
<organism evidence="4 5">
    <name type="scientific">Candidatus Dojkabacteria bacterium</name>
    <dbReference type="NCBI Taxonomy" id="2099670"/>
    <lineage>
        <taxon>Bacteria</taxon>
        <taxon>Candidatus Dojkabacteria</taxon>
    </lineage>
</organism>
<comment type="caution">
    <text evidence="4">The sequence shown here is derived from an EMBL/GenBank/DDBJ whole genome shotgun (WGS) entry which is preliminary data.</text>
</comment>
<keyword evidence="1" id="KW-0378">Hydrolase</keyword>
<sequence length="470" mass="52921">MIKLQFCGAARTVTGSCHYLDTGNLKILIDCGAFQGSDELEDMNRAPFPFDPAEIDYVILTHAHYDHVGRLPLLVKQGFKGRILSTQPSRDLADIILQDAAKLQEEEYTRWMAVHKSSGEKGGGANVNKPLFDLDDVMRTIERFDVYPYGNSINLKEGVEFRMRDAGHILGSAMIELWVKNALGRIRKIVFSGDLGQPGQRIVRDPDLIREADYVLVESTYGNRIHKSKDETILEFLTVLKEAQKDHGNVIIPTFAIERAQEVIYELNLFYENKLIDSMPVYLDSPMALQATDVFKRYPTFYDEDARRLLEKGDDPFSFPDFKMISSVDDSKRLATRSGVVIMAGSGMCNGGRIIHHLDNNLSKKNTHVIFVGYQVKGTLGRAILDGEPQVNLKGHKVDVYAKVHTLGGFSAHADMRDLMYWLRAFGHSPRQVFIVHGEETVAEGFAANVLEELRLNAHVPIHEEVVELD</sequence>
<dbReference type="InterPro" id="IPR036866">
    <property type="entry name" value="RibonucZ/Hydroxyglut_hydro"/>
</dbReference>
<dbReference type="Pfam" id="PF00753">
    <property type="entry name" value="Lactamase_B"/>
    <property type="match status" value="1"/>
</dbReference>
<evidence type="ECO:0000259" key="2">
    <source>
        <dbReference type="SMART" id="SM00849"/>
    </source>
</evidence>
<dbReference type="CDD" id="cd16295">
    <property type="entry name" value="TTHA0252-CPSF-like_MBL-fold"/>
    <property type="match status" value="1"/>
</dbReference>
<dbReference type="SMART" id="SM01027">
    <property type="entry name" value="Beta-Casp"/>
    <property type="match status" value="1"/>
</dbReference>
<dbReference type="InterPro" id="IPR001279">
    <property type="entry name" value="Metallo-B-lactamas"/>
</dbReference>
<dbReference type="SMART" id="SM00849">
    <property type="entry name" value="Lactamase_B"/>
    <property type="match status" value="1"/>
</dbReference>
<accession>A0A955KWH8</accession>
<dbReference type="InterPro" id="IPR022712">
    <property type="entry name" value="Beta_Casp"/>
</dbReference>
<dbReference type="PANTHER" id="PTHR11203:SF37">
    <property type="entry name" value="INTEGRATOR COMPLEX SUBUNIT 11"/>
    <property type="match status" value="1"/>
</dbReference>
<reference evidence="4" key="1">
    <citation type="submission" date="2020-04" db="EMBL/GenBank/DDBJ databases">
        <authorList>
            <person name="Zhang T."/>
        </authorList>
    </citation>
    <scope>NUCLEOTIDE SEQUENCE</scope>
    <source>
        <strain evidence="4">HKST-UBA17</strain>
    </source>
</reference>
<dbReference type="Gene3D" id="3.60.15.10">
    <property type="entry name" value="Ribonuclease Z/Hydroxyacylglutathione hydrolase-like"/>
    <property type="match status" value="1"/>
</dbReference>
<feature type="domain" description="Metallo-beta-lactamase" evidence="2">
    <location>
        <begin position="14"/>
        <end position="240"/>
    </location>
</feature>
<evidence type="ECO:0000259" key="3">
    <source>
        <dbReference type="SMART" id="SM01027"/>
    </source>
</evidence>
<dbReference type="Pfam" id="PF07521">
    <property type="entry name" value="RMMBL"/>
    <property type="match status" value="1"/>
</dbReference>
<dbReference type="Pfam" id="PF10996">
    <property type="entry name" value="Beta-Casp"/>
    <property type="match status" value="1"/>
</dbReference>
<evidence type="ECO:0000313" key="4">
    <source>
        <dbReference type="EMBL" id="MCA9376622.1"/>
    </source>
</evidence>
<feature type="domain" description="Beta-Casp" evidence="3">
    <location>
        <begin position="260"/>
        <end position="384"/>
    </location>
</feature>
<dbReference type="Gene3D" id="3.40.50.10890">
    <property type="match status" value="1"/>
</dbReference>
<dbReference type="InterPro" id="IPR011108">
    <property type="entry name" value="RMMBL"/>
</dbReference>
<proteinExistence type="predicted"/>